<evidence type="ECO:0000313" key="1">
    <source>
        <dbReference type="EMBL" id="STE84618.1"/>
    </source>
</evidence>
<dbReference type="AlphaFoldDB" id="A0A376KPL0"/>
<dbReference type="EMBL" id="UFZQ01000001">
    <property type="protein sequence ID" value="STE84618.1"/>
    <property type="molecule type" value="Genomic_DNA"/>
</dbReference>
<reference evidence="1 2" key="1">
    <citation type="submission" date="2018-06" db="EMBL/GenBank/DDBJ databases">
        <authorList>
            <consortium name="Pathogen Informatics"/>
            <person name="Doyle S."/>
        </authorList>
    </citation>
    <scope>NUCLEOTIDE SEQUENCE [LARGE SCALE GENOMIC DNA]</scope>
    <source>
        <strain evidence="1 2">NCTC10418</strain>
    </source>
</reference>
<organism evidence="1 2">
    <name type="scientific">Escherichia coli</name>
    <dbReference type="NCBI Taxonomy" id="562"/>
    <lineage>
        <taxon>Bacteria</taxon>
        <taxon>Pseudomonadati</taxon>
        <taxon>Pseudomonadota</taxon>
        <taxon>Gammaproteobacteria</taxon>
        <taxon>Enterobacterales</taxon>
        <taxon>Enterobacteriaceae</taxon>
        <taxon>Escherichia</taxon>
    </lineage>
</organism>
<protein>
    <submittedName>
        <fullName evidence="1">Uncharacterized protein</fullName>
    </submittedName>
</protein>
<name>A0A376KPL0_ECOLX</name>
<gene>
    <name evidence="1" type="ORF">NCTC10418_02316</name>
</gene>
<proteinExistence type="predicted"/>
<sequence length="87" mass="9809">MHLTPESGGADIREMDHAIAGIAVQFRGGNLLRFKAFQQRVKYRMCQAERAINRLFNIAVKRLTGDRLDDKSKQHIIDITVNMLAAG</sequence>
<dbReference type="Proteomes" id="UP000255460">
    <property type="component" value="Unassembled WGS sequence"/>
</dbReference>
<accession>A0A376KPL0</accession>
<evidence type="ECO:0000313" key="2">
    <source>
        <dbReference type="Proteomes" id="UP000255460"/>
    </source>
</evidence>